<comment type="similarity">
    <text evidence="1">Belongs to the 5'(3')-deoxyribonucleotidase family.</text>
</comment>
<sequence length="433" mass="50206">MQSHAGRTSVCGCRIFHLHTKLKQKCTLDRMGSIISCTYSTNPDEKRKNWWDIYHRKRQKVEEIADIAEVKPNGIFANNETCLKGITVYGFDYDYTLASYKKSLHGLLYNLGRSSLIHKYRYPDEISKLEFDIDAAVRGLHYDIRKGLLMKLDSFHNIQLGTVYRGLTQVPDREVIALYDGTHVSLEDMNTFYGTGPMYQLVDLFAPPEMNLLINVTENMCSMMSGDAGMRYMIGDDWMDLFEVVITNARKPKFFNEASRIAVKTQGNFSLFRQMTGWYGSKVLYFGDHVYSDLADPSLKHGWRTGAIIPELESEIIKANSKNYTSAVRWLNIIQDLIEDIQSDDSPEAVAIKEEWLKERQDLRNFTKALFNPKFGSIFRTYHNPTYFSRRLARFADIYMSNVVNLLEYSVEHTFYPRRMALPHEPHEPYICV</sequence>
<organism evidence="5 6">
    <name type="scientific">Tegillarca granosa</name>
    <name type="common">Malaysian cockle</name>
    <name type="synonym">Anadara granosa</name>
    <dbReference type="NCBI Taxonomy" id="220873"/>
    <lineage>
        <taxon>Eukaryota</taxon>
        <taxon>Metazoa</taxon>
        <taxon>Spiralia</taxon>
        <taxon>Lophotrochozoa</taxon>
        <taxon>Mollusca</taxon>
        <taxon>Bivalvia</taxon>
        <taxon>Autobranchia</taxon>
        <taxon>Pteriomorphia</taxon>
        <taxon>Arcoida</taxon>
        <taxon>Arcoidea</taxon>
        <taxon>Arcidae</taxon>
        <taxon>Tegillarca</taxon>
    </lineage>
</organism>
<gene>
    <name evidence="5" type="ORF">KUTeg_012594</name>
</gene>
<evidence type="ECO:0008006" key="7">
    <source>
        <dbReference type="Google" id="ProtNLM"/>
    </source>
</evidence>
<accession>A0ABQ9F005</accession>
<dbReference type="InterPro" id="IPR036412">
    <property type="entry name" value="HAD-like_sf"/>
</dbReference>
<dbReference type="Pfam" id="PF05761">
    <property type="entry name" value="5_nucleotid"/>
    <property type="match status" value="2"/>
</dbReference>
<protein>
    <recommendedName>
        <fullName evidence="7">5'-nucleotidase domain-containing protein 3</fullName>
    </recommendedName>
</protein>
<keyword evidence="2" id="KW-0479">Metal-binding</keyword>
<dbReference type="EMBL" id="JARBDR010000640">
    <property type="protein sequence ID" value="KAJ8310729.1"/>
    <property type="molecule type" value="Genomic_DNA"/>
</dbReference>
<dbReference type="Proteomes" id="UP001217089">
    <property type="component" value="Unassembled WGS sequence"/>
</dbReference>
<evidence type="ECO:0000256" key="4">
    <source>
        <dbReference type="ARBA" id="ARBA00022842"/>
    </source>
</evidence>
<dbReference type="InterPro" id="IPR023214">
    <property type="entry name" value="HAD_sf"/>
</dbReference>
<keyword evidence="4" id="KW-0460">Magnesium</keyword>
<comment type="caution">
    <text evidence="5">The sequence shown here is derived from an EMBL/GenBank/DDBJ whole genome shotgun (WGS) entry which is preliminary data.</text>
</comment>
<reference evidence="5 6" key="1">
    <citation type="submission" date="2022-12" db="EMBL/GenBank/DDBJ databases">
        <title>Chromosome-level genome of Tegillarca granosa.</title>
        <authorList>
            <person name="Kim J."/>
        </authorList>
    </citation>
    <scope>NUCLEOTIDE SEQUENCE [LARGE SCALE GENOMIC DNA]</scope>
    <source>
        <strain evidence="5">Teg-2019</strain>
        <tissue evidence="5">Adductor muscle</tissue>
    </source>
</reference>
<dbReference type="Gene3D" id="3.40.50.1000">
    <property type="entry name" value="HAD superfamily/HAD-like"/>
    <property type="match status" value="2"/>
</dbReference>
<evidence type="ECO:0000256" key="3">
    <source>
        <dbReference type="ARBA" id="ARBA00022801"/>
    </source>
</evidence>
<evidence type="ECO:0000313" key="6">
    <source>
        <dbReference type="Proteomes" id="UP001217089"/>
    </source>
</evidence>
<keyword evidence="6" id="KW-1185">Reference proteome</keyword>
<evidence type="ECO:0000256" key="1">
    <source>
        <dbReference type="ARBA" id="ARBA00009589"/>
    </source>
</evidence>
<evidence type="ECO:0000256" key="2">
    <source>
        <dbReference type="ARBA" id="ARBA00022723"/>
    </source>
</evidence>
<dbReference type="SUPFAM" id="SSF56784">
    <property type="entry name" value="HAD-like"/>
    <property type="match status" value="1"/>
</dbReference>
<proteinExistence type="inferred from homology"/>
<keyword evidence="3" id="KW-0378">Hydrolase</keyword>
<name>A0ABQ9F005_TEGGR</name>
<evidence type="ECO:0000313" key="5">
    <source>
        <dbReference type="EMBL" id="KAJ8310729.1"/>
    </source>
</evidence>
<dbReference type="InterPro" id="IPR008380">
    <property type="entry name" value="HAD-SF_hydro_IG_5-nucl"/>
</dbReference>
<dbReference type="PANTHER" id="PTHR12103">
    <property type="entry name" value="5'-NUCLEOTIDASE DOMAIN-CONTAINING"/>
    <property type="match status" value="1"/>
</dbReference>
<dbReference type="PANTHER" id="PTHR12103:SF12">
    <property type="entry name" value="FI20020P1"/>
    <property type="match status" value="1"/>
</dbReference>